<dbReference type="Proteomes" id="UP000715441">
    <property type="component" value="Unassembled WGS sequence"/>
</dbReference>
<feature type="region of interest" description="Disordered" evidence="12">
    <location>
        <begin position="47"/>
        <end position="71"/>
    </location>
</feature>
<dbReference type="InterPro" id="IPR023834">
    <property type="entry name" value="T7SS_pept_S8A_mycosin"/>
</dbReference>
<dbReference type="InterPro" id="IPR000209">
    <property type="entry name" value="Peptidase_S8/S53_dom"/>
</dbReference>
<keyword evidence="7 10" id="KW-0720">Serine protease</keyword>
<evidence type="ECO:0000256" key="12">
    <source>
        <dbReference type="SAM" id="MobiDB-lite"/>
    </source>
</evidence>
<feature type="transmembrane region" description="Helical" evidence="13">
    <location>
        <begin position="458"/>
        <end position="482"/>
    </location>
</feature>
<evidence type="ECO:0000256" key="7">
    <source>
        <dbReference type="ARBA" id="ARBA00022825"/>
    </source>
</evidence>
<evidence type="ECO:0000256" key="1">
    <source>
        <dbReference type="ARBA" id="ARBA00004162"/>
    </source>
</evidence>
<evidence type="ECO:0000313" key="16">
    <source>
        <dbReference type="EMBL" id="NKQ56334.1"/>
    </source>
</evidence>
<feature type="active site" description="Charge relay system" evidence="10">
    <location>
        <position position="125"/>
    </location>
</feature>
<accession>A0ABX1JBR7</accession>
<gene>
    <name evidence="16" type="primary">mycP</name>
    <name evidence="16" type="ORF">HFP15_25995</name>
</gene>
<keyword evidence="3" id="KW-1003">Cell membrane</keyword>
<comment type="subcellular location">
    <subcellularLocation>
        <location evidence="1">Cell membrane</location>
        <topology evidence="1">Single-pass membrane protein</topology>
    </subcellularLocation>
</comment>
<keyword evidence="5 13" id="KW-0812">Transmembrane</keyword>
<evidence type="ECO:0000256" key="9">
    <source>
        <dbReference type="ARBA" id="ARBA00023136"/>
    </source>
</evidence>
<dbReference type="PROSITE" id="PS00137">
    <property type="entry name" value="SUBTILASE_HIS"/>
    <property type="match status" value="1"/>
</dbReference>
<evidence type="ECO:0000256" key="13">
    <source>
        <dbReference type="SAM" id="Phobius"/>
    </source>
</evidence>
<dbReference type="EMBL" id="JAAXLS010000022">
    <property type="protein sequence ID" value="NKQ56334.1"/>
    <property type="molecule type" value="Genomic_DNA"/>
</dbReference>
<keyword evidence="4 10" id="KW-0645">Protease</keyword>
<comment type="caution">
    <text evidence="16">The sequence shown here is derived from an EMBL/GenBank/DDBJ whole genome shotgun (WGS) entry which is preliminary data.</text>
</comment>
<dbReference type="GO" id="GO:0006508">
    <property type="term" value="P:proteolysis"/>
    <property type="evidence" value="ECO:0007669"/>
    <property type="project" value="UniProtKB-KW"/>
</dbReference>
<dbReference type="PROSITE" id="PS51892">
    <property type="entry name" value="SUBTILASE"/>
    <property type="match status" value="1"/>
</dbReference>
<evidence type="ECO:0000256" key="10">
    <source>
        <dbReference type="PROSITE-ProRule" id="PRU01240"/>
    </source>
</evidence>
<dbReference type="Pfam" id="PF00082">
    <property type="entry name" value="Peptidase_S8"/>
    <property type="match status" value="1"/>
</dbReference>
<evidence type="ECO:0000256" key="14">
    <source>
        <dbReference type="SAM" id="SignalP"/>
    </source>
</evidence>
<keyword evidence="9 13" id="KW-0472">Membrane</keyword>
<organism evidence="16 17">
    <name type="scientific">Amycolatopsis acididurans</name>
    <dbReference type="NCBI Taxonomy" id="2724524"/>
    <lineage>
        <taxon>Bacteria</taxon>
        <taxon>Bacillati</taxon>
        <taxon>Actinomycetota</taxon>
        <taxon>Actinomycetes</taxon>
        <taxon>Pseudonocardiales</taxon>
        <taxon>Pseudonocardiaceae</taxon>
        <taxon>Amycolatopsis</taxon>
    </lineage>
</organism>
<protein>
    <submittedName>
        <fullName evidence="16">Type VII secretion-associated serine protease mycosin</fullName>
    </submittedName>
</protein>
<dbReference type="InterPro" id="IPR023828">
    <property type="entry name" value="Peptidase_S8_Ser-AS"/>
</dbReference>
<proteinExistence type="inferred from homology"/>
<feature type="compositionally biased region" description="Low complexity" evidence="12">
    <location>
        <begin position="60"/>
        <end position="70"/>
    </location>
</feature>
<evidence type="ECO:0000256" key="11">
    <source>
        <dbReference type="RuleBase" id="RU003355"/>
    </source>
</evidence>
<keyword evidence="14" id="KW-0732">Signal</keyword>
<dbReference type="InterPro" id="IPR023827">
    <property type="entry name" value="Peptidase_S8_Asp-AS"/>
</dbReference>
<dbReference type="InterPro" id="IPR015500">
    <property type="entry name" value="Peptidase_S8_subtilisin-rel"/>
</dbReference>
<dbReference type="NCBIfam" id="TIGR03921">
    <property type="entry name" value="T7SS_mycosin"/>
    <property type="match status" value="1"/>
</dbReference>
<comment type="similarity">
    <text evidence="2 10 11">Belongs to the peptidase S8 family.</text>
</comment>
<evidence type="ECO:0000313" key="17">
    <source>
        <dbReference type="Proteomes" id="UP000715441"/>
    </source>
</evidence>
<dbReference type="Gene3D" id="3.40.50.200">
    <property type="entry name" value="Peptidase S8/S53 domain"/>
    <property type="match status" value="1"/>
</dbReference>
<feature type="chain" id="PRO_5045106846" evidence="14">
    <location>
        <begin position="41"/>
        <end position="491"/>
    </location>
</feature>
<dbReference type="PANTHER" id="PTHR43806">
    <property type="entry name" value="PEPTIDASE S8"/>
    <property type="match status" value="1"/>
</dbReference>
<dbReference type="InterPro" id="IPR050131">
    <property type="entry name" value="Peptidase_S8_subtilisin-like"/>
</dbReference>
<keyword evidence="17" id="KW-1185">Reference proteome</keyword>
<reference evidence="16 17" key="1">
    <citation type="submission" date="2020-04" db="EMBL/GenBank/DDBJ databases">
        <title>Novel species.</title>
        <authorList>
            <person name="Teo W.F.A."/>
            <person name="Lipun K."/>
            <person name="Srisuk N."/>
            <person name="Duangmal K."/>
        </authorList>
    </citation>
    <scope>NUCLEOTIDE SEQUENCE [LARGE SCALE GENOMIC DNA]</scope>
    <source>
        <strain evidence="16 17">K13G38</strain>
    </source>
</reference>
<evidence type="ECO:0000256" key="8">
    <source>
        <dbReference type="ARBA" id="ARBA00022989"/>
    </source>
</evidence>
<evidence type="ECO:0000256" key="3">
    <source>
        <dbReference type="ARBA" id="ARBA00022475"/>
    </source>
</evidence>
<dbReference type="PRINTS" id="PR00723">
    <property type="entry name" value="SUBTILISIN"/>
</dbReference>
<feature type="region of interest" description="Disordered" evidence="12">
    <location>
        <begin position="191"/>
        <end position="218"/>
    </location>
</feature>
<dbReference type="PROSITE" id="PS00138">
    <property type="entry name" value="SUBTILASE_SER"/>
    <property type="match status" value="1"/>
</dbReference>
<evidence type="ECO:0000256" key="5">
    <source>
        <dbReference type="ARBA" id="ARBA00022692"/>
    </source>
</evidence>
<feature type="active site" description="Charge relay system" evidence="10">
    <location>
        <position position="371"/>
    </location>
</feature>
<sequence length="491" mass="50778">MGPVSGRKGAHVRKLGVPGRTAVVVLAAALGTMSPAGAWAQTTDDDSGLYYAYPPPSSGSPPSDDGQPDQAYKKNTECVQRDLNNNLVLRDKPWGQTYLQIEEAQRLALAKTGTIGGNKTVAVIDTGVTNHPYFKHPVIGGGDYVNPPNNGLEDCDGHGTEVAGIIAANTPADIGFKGVAPDTQIVSIRQSSQNYGPANGGSSSQSGKGSRQQGDGAGNLTTLAKAVRRAADRGDVSVINMSVDNCRQSTGTISPQEQALQAAIHYAVHVKNIVVVAAAGNVSDSCKQNDQPNPNKPQSIVSPPWFSDDVLSVAAVDETGGVANFSVHGPWVSVAAPGTNITSLDPSQPASTALANQVVEGGNLQPIQGTSFAAPYVTGLVALVRAQFPGLNAQQVMHRIEATAQHPGAPGGRDNYIGHGVVNPVAALSAIVPEEEGIPAAKDEQLPSGLPPAAHRDWAPVIVALGGTGGGLLVLLITLFVMHTIRRNRHA</sequence>
<dbReference type="SUPFAM" id="SSF52743">
    <property type="entry name" value="Subtilisin-like"/>
    <property type="match status" value="1"/>
</dbReference>
<keyword evidence="6 10" id="KW-0378">Hydrolase</keyword>
<keyword evidence="8 13" id="KW-1133">Transmembrane helix</keyword>
<dbReference type="PROSITE" id="PS00136">
    <property type="entry name" value="SUBTILASE_ASP"/>
    <property type="match status" value="1"/>
</dbReference>
<dbReference type="PANTHER" id="PTHR43806:SF11">
    <property type="entry name" value="CEREVISIN-RELATED"/>
    <property type="match status" value="1"/>
</dbReference>
<feature type="domain" description="Peptidase S8/S53" evidence="15">
    <location>
        <begin position="118"/>
        <end position="420"/>
    </location>
</feature>
<dbReference type="InterPro" id="IPR022398">
    <property type="entry name" value="Peptidase_S8_His-AS"/>
</dbReference>
<evidence type="ECO:0000259" key="15">
    <source>
        <dbReference type="Pfam" id="PF00082"/>
    </source>
</evidence>
<dbReference type="GO" id="GO:0008233">
    <property type="term" value="F:peptidase activity"/>
    <property type="evidence" value="ECO:0007669"/>
    <property type="project" value="UniProtKB-KW"/>
</dbReference>
<dbReference type="InterPro" id="IPR036852">
    <property type="entry name" value="Peptidase_S8/S53_dom_sf"/>
</dbReference>
<feature type="signal peptide" evidence="14">
    <location>
        <begin position="1"/>
        <end position="40"/>
    </location>
</feature>
<name>A0ABX1JBR7_9PSEU</name>
<feature type="compositionally biased region" description="Low complexity" evidence="12">
    <location>
        <begin position="200"/>
        <end position="214"/>
    </location>
</feature>
<evidence type="ECO:0000256" key="4">
    <source>
        <dbReference type="ARBA" id="ARBA00022670"/>
    </source>
</evidence>
<feature type="active site" description="Charge relay system" evidence="10">
    <location>
        <position position="158"/>
    </location>
</feature>
<evidence type="ECO:0000256" key="2">
    <source>
        <dbReference type="ARBA" id="ARBA00011073"/>
    </source>
</evidence>
<evidence type="ECO:0000256" key="6">
    <source>
        <dbReference type="ARBA" id="ARBA00022801"/>
    </source>
</evidence>